<keyword evidence="8 10" id="KW-0479">Metal-binding</keyword>
<comment type="cofactor">
    <cofactor evidence="2">
        <name>Mn(2+)</name>
        <dbReference type="ChEBI" id="CHEBI:29035"/>
    </cofactor>
</comment>
<evidence type="ECO:0000256" key="12">
    <source>
        <dbReference type="PIRSR" id="PIRSR001461-1"/>
    </source>
</evidence>
<comment type="cofactor">
    <cofactor evidence="4">
        <name>Zn(2+)</name>
        <dbReference type="ChEBI" id="CHEBI:29105"/>
    </cofactor>
</comment>
<dbReference type="InterPro" id="IPR011060">
    <property type="entry name" value="RibuloseP-bd_barrel"/>
</dbReference>
<dbReference type="InterPro" id="IPR013785">
    <property type="entry name" value="Aldolase_TIM"/>
</dbReference>
<feature type="active site" description="Proton donor" evidence="10 12">
    <location>
        <position position="175"/>
    </location>
</feature>
<reference evidence="15" key="1">
    <citation type="submission" date="2024-08" db="EMBL/GenBank/DDBJ databases">
        <authorList>
            <person name="Chaddad Z."/>
            <person name="Lamrabet M."/>
            <person name="Bouhnik O."/>
            <person name="Alami S."/>
            <person name="Wipf D."/>
            <person name="Courty P.E."/>
            <person name="Missbah El Idrissi M."/>
        </authorList>
    </citation>
    <scope>NUCLEOTIDE SEQUENCE</scope>
    <source>
        <strain evidence="15">LLZ17</strain>
    </source>
</reference>
<evidence type="ECO:0000256" key="9">
    <source>
        <dbReference type="ARBA" id="ARBA00023235"/>
    </source>
</evidence>
<feature type="binding site" evidence="10">
    <location>
        <begin position="175"/>
        <end position="177"/>
    </location>
    <ligand>
        <name>substrate</name>
    </ligand>
</feature>
<dbReference type="GO" id="GO:0005737">
    <property type="term" value="C:cytoplasm"/>
    <property type="evidence" value="ECO:0007669"/>
    <property type="project" value="UniProtKB-ARBA"/>
</dbReference>
<evidence type="ECO:0000256" key="6">
    <source>
        <dbReference type="ARBA" id="ARBA00009541"/>
    </source>
</evidence>
<evidence type="ECO:0000256" key="4">
    <source>
        <dbReference type="ARBA" id="ARBA00001947"/>
    </source>
</evidence>
<evidence type="ECO:0000256" key="1">
    <source>
        <dbReference type="ARBA" id="ARBA00001782"/>
    </source>
</evidence>
<evidence type="ECO:0000256" key="8">
    <source>
        <dbReference type="ARBA" id="ARBA00022723"/>
    </source>
</evidence>
<feature type="binding site" evidence="10 14">
    <location>
        <position position="68"/>
    </location>
    <ligand>
        <name>substrate</name>
    </ligand>
</feature>
<dbReference type="InterPro" id="IPR026019">
    <property type="entry name" value="Ribul_P_3_epim"/>
</dbReference>
<feature type="binding site" evidence="10 14">
    <location>
        <begin position="197"/>
        <end position="198"/>
    </location>
    <ligand>
        <name>substrate</name>
    </ligand>
</feature>
<feature type="active site" description="Proton acceptor" evidence="10 12">
    <location>
        <position position="37"/>
    </location>
</feature>
<dbReference type="PIRSF" id="PIRSF001461">
    <property type="entry name" value="RPE"/>
    <property type="match status" value="1"/>
</dbReference>
<comment type="similarity">
    <text evidence="6 10 11">Belongs to the ribulose-phosphate 3-epimerase family.</text>
</comment>
<dbReference type="GO" id="GO:0046872">
    <property type="term" value="F:metal ion binding"/>
    <property type="evidence" value="ECO:0007669"/>
    <property type="project" value="UniProtKB-UniRule"/>
</dbReference>
<keyword evidence="13" id="KW-0464">Manganese</keyword>
<feature type="binding site" evidence="10 14">
    <location>
        <position position="10"/>
    </location>
    <ligand>
        <name>substrate</name>
    </ligand>
</feature>
<dbReference type="GO" id="GO:0006098">
    <property type="term" value="P:pentose-phosphate shunt"/>
    <property type="evidence" value="ECO:0007669"/>
    <property type="project" value="UniProtKB-UniRule"/>
</dbReference>
<dbReference type="RefSeq" id="WP_369725784.1">
    <property type="nucleotide sequence ID" value="NZ_CP165734.1"/>
</dbReference>
<dbReference type="EC" id="5.1.3.1" evidence="7 10"/>
<dbReference type="EMBL" id="CP165734">
    <property type="protein sequence ID" value="XDV60433.1"/>
    <property type="molecule type" value="Genomic_DNA"/>
</dbReference>
<dbReference type="NCBIfam" id="TIGR01163">
    <property type="entry name" value="rpe"/>
    <property type="match status" value="1"/>
</dbReference>
<dbReference type="CDD" id="cd00429">
    <property type="entry name" value="RPE"/>
    <property type="match status" value="1"/>
</dbReference>
<dbReference type="NCBIfam" id="NF004076">
    <property type="entry name" value="PRK05581.1-4"/>
    <property type="match status" value="1"/>
</dbReference>
<feature type="binding site" evidence="10 13">
    <location>
        <position position="68"/>
    </location>
    <ligand>
        <name>a divalent metal cation</name>
        <dbReference type="ChEBI" id="CHEBI:60240"/>
    </ligand>
</feature>
<evidence type="ECO:0000256" key="3">
    <source>
        <dbReference type="ARBA" id="ARBA00001941"/>
    </source>
</evidence>
<comment type="function">
    <text evidence="10">Catalyzes the reversible epimerization of D-ribulose 5-phosphate to D-xylulose 5-phosphate.</text>
</comment>
<organism evidence="15">
    <name type="scientific">Bradyrhizobium sp. LLZ17</name>
    <dbReference type="NCBI Taxonomy" id="3239388"/>
    <lineage>
        <taxon>Bacteria</taxon>
        <taxon>Pseudomonadati</taxon>
        <taxon>Pseudomonadota</taxon>
        <taxon>Alphaproteobacteria</taxon>
        <taxon>Hyphomicrobiales</taxon>
        <taxon>Nitrobacteraceae</taxon>
        <taxon>Bradyrhizobium</taxon>
    </lineage>
</organism>
<feature type="binding site" evidence="10 14">
    <location>
        <begin position="144"/>
        <end position="147"/>
    </location>
    <ligand>
        <name>substrate</name>
    </ligand>
</feature>
<comment type="cofactor">
    <cofactor evidence="5">
        <name>Fe(2+)</name>
        <dbReference type="ChEBI" id="CHEBI:29033"/>
    </cofactor>
</comment>
<evidence type="ECO:0000256" key="7">
    <source>
        <dbReference type="ARBA" id="ARBA00013188"/>
    </source>
</evidence>
<name>A0AB39XRE2_9BRAD</name>
<keyword evidence="13" id="KW-0170">Cobalt</keyword>
<dbReference type="FunFam" id="3.20.20.70:FF:000004">
    <property type="entry name" value="Ribulose-phosphate 3-epimerase"/>
    <property type="match status" value="1"/>
</dbReference>
<comment type="catalytic activity">
    <reaction evidence="1 10 11">
        <text>D-ribulose 5-phosphate = D-xylulose 5-phosphate</text>
        <dbReference type="Rhea" id="RHEA:13677"/>
        <dbReference type="ChEBI" id="CHEBI:57737"/>
        <dbReference type="ChEBI" id="CHEBI:58121"/>
        <dbReference type="EC" id="5.1.3.1"/>
    </reaction>
</comment>
<dbReference type="SUPFAM" id="SSF51366">
    <property type="entry name" value="Ribulose-phoshate binding barrel"/>
    <property type="match status" value="1"/>
</dbReference>
<dbReference type="Gene3D" id="3.20.20.70">
    <property type="entry name" value="Aldolase class I"/>
    <property type="match status" value="1"/>
</dbReference>
<protein>
    <recommendedName>
        <fullName evidence="7 10">Ribulose-phosphate 3-epimerase</fullName>
        <ecNumber evidence="7 10">5.1.3.1</ecNumber>
    </recommendedName>
</protein>
<comment type="pathway">
    <text evidence="10">Carbohydrate degradation.</text>
</comment>
<feature type="binding site" evidence="10 13">
    <location>
        <position position="35"/>
    </location>
    <ligand>
        <name>a divalent metal cation</name>
        <dbReference type="ChEBI" id="CHEBI:60240"/>
    </ligand>
</feature>
<evidence type="ECO:0000313" key="15">
    <source>
        <dbReference type="EMBL" id="XDV60433.1"/>
    </source>
</evidence>
<dbReference type="HAMAP" id="MF_02227">
    <property type="entry name" value="RPE"/>
    <property type="match status" value="1"/>
</dbReference>
<gene>
    <name evidence="10 15" type="primary">rpe</name>
    <name evidence="15" type="ORF">AB8Z38_14490</name>
</gene>
<evidence type="ECO:0000256" key="10">
    <source>
        <dbReference type="HAMAP-Rule" id="MF_02227"/>
    </source>
</evidence>
<dbReference type="GO" id="GO:0019323">
    <property type="term" value="P:pentose catabolic process"/>
    <property type="evidence" value="ECO:0007669"/>
    <property type="project" value="UniProtKB-UniRule"/>
</dbReference>
<dbReference type="AlphaFoldDB" id="A0AB39XRE2"/>
<accession>A0AB39XRE2</accession>
<dbReference type="InterPro" id="IPR000056">
    <property type="entry name" value="Ribul_P_3_epim-like"/>
</dbReference>
<evidence type="ECO:0000256" key="14">
    <source>
        <dbReference type="PIRSR" id="PIRSR001461-3"/>
    </source>
</evidence>
<sequence>MTPDILIAPSILAADFARLGEEIKAIDAAGADWIHCDVMDGHFVPNISYGADIIKAIRPLTKRIFDVHLMIAPADAYLETFAKAGADVITVHAEAGPHLDRSLQAIRMLGKKAGVSLCPATPESVIEYVLDRIDLVLVMTVNPGFGGQSFLTSQLGKITRIRSMIGDRQIRLEVDGGVTRDNAAAVAAAGADTLVAGSAVFRGSSSADYASNIAAIRIAAESGRVTKVQDNSAQSLHAGATARIR</sequence>
<comment type="cofactor">
    <cofactor evidence="10 13">
        <name>a divalent metal cation</name>
        <dbReference type="ChEBI" id="CHEBI:60240"/>
    </cofactor>
    <text evidence="10 13">Binds 1 divalent metal cation per subunit.</text>
</comment>
<dbReference type="Pfam" id="PF00834">
    <property type="entry name" value="Ribul_P_3_epim"/>
    <property type="match status" value="1"/>
</dbReference>
<evidence type="ECO:0000256" key="13">
    <source>
        <dbReference type="PIRSR" id="PIRSR001461-2"/>
    </source>
</evidence>
<dbReference type="PROSITE" id="PS01086">
    <property type="entry name" value="RIBUL_P_3_EPIMER_2"/>
    <property type="match status" value="1"/>
</dbReference>
<feature type="binding site" evidence="14">
    <location>
        <position position="177"/>
    </location>
    <ligand>
        <name>substrate</name>
    </ligand>
</feature>
<dbReference type="GO" id="GO:0004750">
    <property type="term" value="F:D-ribulose-phosphate 3-epimerase activity"/>
    <property type="evidence" value="ECO:0007669"/>
    <property type="project" value="UniProtKB-UniRule"/>
</dbReference>
<evidence type="ECO:0000256" key="2">
    <source>
        <dbReference type="ARBA" id="ARBA00001936"/>
    </source>
</evidence>
<keyword evidence="13" id="KW-0862">Zinc</keyword>
<feature type="binding site" evidence="10 13">
    <location>
        <position position="175"/>
    </location>
    <ligand>
        <name>a divalent metal cation</name>
        <dbReference type="ChEBI" id="CHEBI:60240"/>
    </ligand>
</feature>
<keyword evidence="9 10" id="KW-0413">Isomerase</keyword>
<evidence type="ECO:0000256" key="5">
    <source>
        <dbReference type="ARBA" id="ARBA00001954"/>
    </source>
</evidence>
<feature type="binding site" evidence="10 13">
    <location>
        <position position="37"/>
    </location>
    <ligand>
        <name>a divalent metal cation</name>
        <dbReference type="ChEBI" id="CHEBI:60240"/>
    </ligand>
</feature>
<evidence type="ECO:0000256" key="11">
    <source>
        <dbReference type="PIRNR" id="PIRNR001461"/>
    </source>
</evidence>
<proteinExistence type="inferred from homology"/>
<keyword evidence="10 11" id="KW-0119">Carbohydrate metabolism</keyword>
<dbReference type="PANTHER" id="PTHR11749">
    <property type="entry name" value="RIBULOSE-5-PHOSPHATE-3-EPIMERASE"/>
    <property type="match status" value="1"/>
</dbReference>
<comment type="cofactor">
    <cofactor evidence="3">
        <name>Co(2+)</name>
        <dbReference type="ChEBI" id="CHEBI:48828"/>
    </cofactor>
</comment>